<comment type="caution">
    <text evidence="2">The sequence shown here is derived from an EMBL/GenBank/DDBJ whole genome shotgun (WGS) entry which is preliminary data.</text>
</comment>
<sequence>MAAAGCRKADIRPIPGGTPSIPGEIKTILNWISQDGTGFRKEDEADAAVRQAGGDATMSPDPIPFTNARDLLVRQGSTHRSMESRHASRQSGSTEAEGAGELGNCACGNASKHVVDVSWSVHVYYISVHITYLTRHAFLPSLPNRKSLAVRRVLGLKPAEAAHPRCPGEGYKR</sequence>
<dbReference type="Proteomes" id="UP000298327">
    <property type="component" value="Unassembled WGS sequence"/>
</dbReference>
<proteinExistence type="predicted"/>
<protein>
    <submittedName>
        <fullName evidence="2">Uncharacterized protein</fullName>
    </submittedName>
</protein>
<dbReference type="EMBL" id="SEOQ01000232">
    <property type="protein sequence ID" value="TFY66610.1"/>
    <property type="molecule type" value="Genomic_DNA"/>
</dbReference>
<feature type="region of interest" description="Disordered" evidence="1">
    <location>
        <begin position="76"/>
        <end position="99"/>
    </location>
</feature>
<gene>
    <name evidence="2" type="ORF">EVG20_g4483</name>
</gene>
<dbReference type="AlphaFoldDB" id="A0A4Y9YXY2"/>
<reference evidence="2 3" key="1">
    <citation type="submission" date="2019-02" db="EMBL/GenBank/DDBJ databases">
        <title>Genome sequencing of the rare red list fungi Dentipellis fragilis.</title>
        <authorList>
            <person name="Buettner E."/>
            <person name="Kellner H."/>
        </authorList>
    </citation>
    <scope>NUCLEOTIDE SEQUENCE [LARGE SCALE GENOMIC DNA]</scope>
    <source>
        <strain evidence="2 3">DSM 105465</strain>
    </source>
</reference>
<organism evidence="2 3">
    <name type="scientific">Dentipellis fragilis</name>
    <dbReference type="NCBI Taxonomy" id="205917"/>
    <lineage>
        <taxon>Eukaryota</taxon>
        <taxon>Fungi</taxon>
        <taxon>Dikarya</taxon>
        <taxon>Basidiomycota</taxon>
        <taxon>Agaricomycotina</taxon>
        <taxon>Agaricomycetes</taxon>
        <taxon>Russulales</taxon>
        <taxon>Hericiaceae</taxon>
        <taxon>Dentipellis</taxon>
    </lineage>
</organism>
<evidence type="ECO:0000313" key="3">
    <source>
        <dbReference type="Proteomes" id="UP000298327"/>
    </source>
</evidence>
<feature type="region of interest" description="Disordered" evidence="1">
    <location>
        <begin position="1"/>
        <end position="20"/>
    </location>
</feature>
<evidence type="ECO:0000313" key="2">
    <source>
        <dbReference type="EMBL" id="TFY66610.1"/>
    </source>
</evidence>
<keyword evidence="3" id="KW-1185">Reference proteome</keyword>
<name>A0A4Y9YXY2_9AGAM</name>
<accession>A0A4Y9YXY2</accession>
<evidence type="ECO:0000256" key="1">
    <source>
        <dbReference type="SAM" id="MobiDB-lite"/>
    </source>
</evidence>